<dbReference type="Proteomes" id="UP000312326">
    <property type="component" value="Chromosome"/>
</dbReference>
<proteinExistence type="predicted"/>
<evidence type="ECO:0000313" key="1">
    <source>
        <dbReference type="EMBL" id="QDD70183.1"/>
    </source>
</evidence>
<accession>A0A5B8EE67</accession>
<dbReference type="RefSeq" id="WP_139962215.1">
    <property type="nucleotide sequence ID" value="NZ_CP029754.1"/>
</dbReference>
<dbReference type="AlphaFoldDB" id="A0A5B8EE67"/>
<evidence type="ECO:0000313" key="2">
    <source>
        <dbReference type="Proteomes" id="UP000312326"/>
    </source>
</evidence>
<reference evidence="1 2" key="1">
    <citation type="submission" date="2018-06" db="EMBL/GenBank/DDBJ databases">
        <title>Complete genome sequnece of Lactobacillus amylovorus PMRA3.</title>
        <authorList>
            <person name="Nam Y.-D."/>
            <person name="Chung W.-H."/>
            <person name="Park Y.S."/>
            <person name="Kang J."/>
        </authorList>
    </citation>
    <scope>NUCLEOTIDE SEQUENCE [LARGE SCALE GENOMIC DNA]</scope>
    <source>
        <strain evidence="1 2">PMRA3</strain>
    </source>
</reference>
<name>A0A5B8EE67_LACAM</name>
<organism evidence="1 2">
    <name type="scientific">Lactobacillus amylovorus</name>
    <dbReference type="NCBI Taxonomy" id="1604"/>
    <lineage>
        <taxon>Bacteria</taxon>
        <taxon>Bacillati</taxon>
        <taxon>Bacillota</taxon>
        <taxon>Bacilli</taxon>
        <taxon>Lactobacillales</taxon>
        <taxon>Lactobacillaceae</taxon>
        <taxon>Lactobacillus</taxon>
    </lineage>
</organism>
<dbReference type="EMBL" id="CP029754">
    <property type="protein sequence ID" value="QDD70183.1"/>
    <property type="molecule type" value="Genomic_DNA"/>
</dbReference>
<protein>
    <submittedName>
        <fullName evidence="1">Uncharacterized protein</fullName>
    </submittedName>
</protein>
<sequence>MTFDEINDQLKEIDSRLSFALSISHGYGYIRLKLDKDCDYNLYSFTMKMYFFTPLKAFLCKTTWDKWQKLQLLIEEINDLI</sequence>
<gene>
    <name evidence="1" type="ORF">DM298_04300</name>
</gene>